<feature type="signal peptide" evidence="1">
    <location>
        <begin position="1"/>
        <end position="21"/>
    </location>
</feature>
<reference evidence="2 3" key="1">
    <citation type="journal article" date="2012" name="Eukaryot. Cell">
        <title>Genome sequence of the fungus Glarea lozoyensis: the first genome sequence of a species from the Helotiaceae family.</title>
        <authorList>
            <person name="Youssar L."/>
            <person name="Gruening B.A."/>
            <person name="Erxleben A."/>
            <person name="Guenther S."/>
            <person name="Huettel W."/>
        </authorList>
    </citation>
    <scope>NUCLEOTIDE SEQUENCE [LARGE SCALE GENOMIC DNA]</scope>
    <source>
        <strain evidence="3">ATCC 74030 / MF5533</strain>
    </source>
</reference>
<name>H0ESL2_GLAL7</name>
<evidence type="ECO:0000256" key="1">
    <source>
        <dbReference type="SAM" id="SignalP"/>
    </source>
</evidence>
<feature type="chain" id="PRO_5003531763" evidence="1">
    <location>
        <begin position="22"/>
        <end position="80"/>
    </location>
</feature>
<keyword evidence="1" id="KW-0732">Signal</keyword>
<protein>
    <submittedName>
        <fullName evidence="2">Uncharacterized protein</fullName>
    </submittedName>
</protein>
<proteinExistence type="predicted"/>
<sequence>MKARSGSALFFLEYWVKRVVAITPHNARTDPPADFDIGLCLVAGNNKHVLENYHVKYVPCSKYHYYLSGRHCQYKIRSSI</sequence>
<dbReference type="HOGENOM" id="CLU_2589975_0_0_1"/>
<evidence type="ECO:0000313" key="2">
    <source>
        <dbReference type="EMBL" id="EHK98499.1"/>
    </source>
</evidence>
<gene>
    <name evidence="2" type="ORF">M7I_5705</name>
</gene>
<organism evidence="2 3">
    <name type="scientific">Glarea lozoyensis (strain ATCC 74030 / MF5533)</name>
    <dbReference type="NCBI Taxonomy" id="1104152"/>
    <lineage>
        <taxon>Eukaryota</taxon>
        <taxon>Fungi</taxon>
        <taxon>Dikarya</taxon>
        <taxon>Ascomycota</taxon>
        <taxon>Pezizomycotina</taxon>
        <taxon>Leotiomycetes</taxon>
        <taxon>Helotiales</taxon>
        <taxon>Helotiaceae</taxon>
        <taxon>Glarea</taxon>
    </lineage>
</organism>
<accession>H0ESL2</accession>
<dbReference type="AlphaFoldDB" id="H0ESL2"/>
<dbReference type="Proteomes" id="UP000005446">
    <property type="component" value="Unassembled WGS sequence"/>
</dbReference>
<dbReference type="EMBL" id="AGUE01000148">
    <property type="protein sequence ID" value="EHK98499.1"/>
    <property type="molecule type" value="Genomic_DNA"/>
</dbReference>
<evidence type="ECO:0000313" key="3">
    <source>
        <dbReference type="Proteomes" id="UP000005446"/>
    </source>
</evidence>
<keyword evidence="3" id="KW-1185">Reference proteome</keyword>
<comment type="caution">
    <text evidence="2">The sequence shown here is derived from an EMBL/GenBank/DDBJ whole genome shotgun (WGS) entry which is preliminary data.</text>
</comment>
<dbReference type="InParanoid" id="H0ESL2"/>